<dbReference type="PROSITE" id="PS50931">
    <property type="entry name" value="HTH_LYSR"/>
    <property type="match status" value="1"/>
</dbReference>
<dbReference type="InterPro" id="IPR000847">
    <property type="entry name" value="LysR_HTH_N"/>
</dbReference>
<dbReference type="InterPro" id="IPR036390">
    <property type="entry name" value="WH_DNA-bd_sf"/>
</dbReference>
<evidence type="ECO:0000256" key="4">
    <source>
        <dbReference type="ARBA" id="ARBA00023163"/>
    </source>
</evidence>
<dbReference type="RefSeq" id="WP_092727176.1">
    <property type="nucleotide sequence ID" value="NZ_FNGW01000008.1"/>
</dbReference>
<feature type="domain" description="HTH lysR-type" evidence="5">
    <location>
        <begin position="1"/>
        <end position="58"/>
    </location>
</feature>
<dbReference type="Pfam" id="PF00126">
    <property type="entry name" value="HTH_1"/>
    <property type="match status" value="1"/>
</dbReference>
<dbReference type="STRING" id="1121325.SAMN04515677_10856"/>
<keyword evidence="3 6" id="KW-0238">DNA-binding</keyword>
<evidence type="ECO:0000256" key="2">
    <source>
        <dbReference type="ARBA" id="ARBA00023015"/>
    </source>
</evidence>
<dbReference type="SUPFAM" id="SSF46785">
    <property type="entry name" value="Winged helix' DNA-binding domain"/>
    <property type="match status" value="1"/>
</dbReference>
<dbReference type="SUPFAM" id="SSF53850">
    <property type="entry name" value="Periplasmic binding protein-like II"/>
    <property type="match status" value="1"/>
</dbReference>
<dbReference type="GO" id="GO:0003700">
    <property type="term" value="F:DNA-binding transcription factor activity"/>
    <property type="evidence" value="ECO:0007669"/>
    <property type="project" value="InterPro"/>
</dbReference>
<evidence type="ECO:0000256" key="3">
    <source>
        <dbReference type="ARBA" id="ARBA00023125"/>
    </source>
</evidence>
<dbReference type="Proteomes" id="UP000199068">
    <property type="component" value="Unassembled WGS sequence"/>
</dbReference>
<dbReference type="EMBL" id="FNGW01000008">
    <property type="protein sequence ID" value="SDM29457.1"/>
    <property type="molecule type" value="Genomic_DNA"/>
</dbReference>
<dbReference type="FunFam" id="1.10.10.10:FF:000001">
    <property type="entry name" value="LysR family transcriptional regulator"/>
    <property type="match status" value="1"/>
</dbReference>
<dbReference type="AlphaFoldDB" id="A0A1G9S2G1"/>
<comment type="similarity">
    <text evidence="1">Belongs to the LysR transcriptional regulatory family.</text>
</comment>
<protein>
    <submittedName>
        <fullName evidence="6">DNA-binding transcriptional regulator, LysR family</fullName>
    </submittedName>
</protein>
<accession>A0A1G9S2G1</accession>
<dbReference type="InterPro" id="IPR036388">
    <property type="entry name" value="WH-like_DNA-bd_sf"/>
</dbReference>
<dbReference type="Gene3D" id="1.10.10.10">
    <property type="entry name" value="Winged helix-like DNA-binding domain superfamily/Winged helix DNA-binding domain"/>
    <property type="match status" value="1"/>
</dbReference>
<gene>
    <name evidence="6" type="ORF">SAMN04515677_10856</name>
</gene>
<dbReference type="PANTHER" id="PTHR30346">
    <property type="entry name" value="TRANSCRIPTIONAL DUAL REGULATOR HCAR-RELATED"/>
    <property type="match status" value="1"/>
</dbReference>
<dbReference type="InterPro" id="IPR005119">
    <property type="entry name" value="LysR_subst-bd"/>
</dbReference>
<dbReference type="GO" id="GO:0003677">
    <property type="term" value="F:DNA binding"/>
    <property type="evidence" value="ECO:0007669"/>
    <property type="project" value="UniProtKB-KW"/>
</dbReference>
<evidence type="ECO:0000313" key="7">
    <source>
        <dbReference type="Proteomes" id="UP000199068"/>
    </source>
</evidence>
<dbReference type="Pfam" id="PF03466">
    <property type="entry name" value="LysR_substrate"/>
    <property type="match status" value="1"/>
</dbReference>
<evidence type="ECO:0000259" key="5">
    <source>
        <dbReference type="PROSITE" id="PS50931"/>
    </source>
</evidence>
<dbReference type="Gene3D" id="3.40.190.290">
    <property type="match status" value="1"/>
</dbReference>
<dbReference type="GO" id="GO:0032993">
    <property type="term" value="C:protein-DNA complex"/>
    <property type="evidence" value="ECO:0007669"/>
    <property type="project" value="TreeGrafter"/>
</dbReference>
<dbReference type="PANTHER" id="PTHR30346:SF28">
    <property type="entry name" value="HTH-TYPE TRANSCRIPTIONAL REGULATOR CYNR"/>
    <property type="match status" value="1"/>
</dbReference>
<keyword evidence="7" id="KW-1185">Reference proteome</keyword>
<keyword evidence="4" id="KW-0804">Transcription</keyword>
<proteinExistence type="inferred from homology"/>
<reference evidence="6 7" key="1">
    <citation type="submission" date="2016-10" db="EMBL/GenBank/DDBJ databases">
        <authorList>
            <person name="de Groot N.N."/>
        </authorList>
    </citation>
    <scope>NUCLEOTIDE SEQUENCE [LARGE SCALE GENOMIC DNA]</scope>
    <source>
        <strain evidence="6 7">DSM 797</strain>
    </source>
</reference>
<organism evidence="6 7">
    <name type="scientific">Romboutsia lituseburensis DSM 797</name>
    <dbReference type="NCBI Taxonomy" id="1121325"/>
    <lineage>
        <taxon>Bacteria</taxon>
        <taxon>Bacillati</taxon>
        <taxon>Bacillota</taxon>
        <taxon>Clostridia</taxon>
        <taxon>Peptostreptococcales</taxon>
        <taxon>Peptostreptococcaceae</taxon>
        <taxon>Romboutsia</taxon>
    </lineage>
</organism>
<evidence type="ECO:0000313" key="6">
    <source>
        <dbReference type="EMBL" id="SDM29457.1"/>
    </source>
</evidence>
<keyword evidence="2" id="KW-0805">Transcription regulation</keyword>
<dbReference type="PRINTS" id="PR00039">
    <property type="entry name" value="HTHLYSR"/>
</dbReference>
<name>A0A1G9S2G1_9FIRM</name>
<sequence>MNLQQLEYFKVIAETENFTTASKLLLVTQPALSKSISKLEEELNVPLFEKRGRNVKLTRYGKIFLVHAERALLEIGKGIKELDEMASENIDKISISSTSRVGAYFMNFIISDFLNENPNTKFQFNQQSIMEIIDDLNNRKIDIGFYDNHTEAILDSSIECIPIKKEEYILIVPKNHVLADRKIISLKELENESFIAFCESSKDKILSYKDMLGYTPKISIEPKGANIGSAVEGLVSAGAGISIVPNSPTINTNLLSKISIKEPIKERVIYMSFLKSEYVSPIIKLFRDYILKHIDNN</sequence>
<evidence type="ECO:0000256" key="1">
    <source>
        <dbReference type="ARBA" id="ARBA00009437"/>
    </source>
</evidence>